<protein>
    <submittedName>
        <fullName evidence="3">Membrane protein</fullName>
    </submittedName>
</protein>
<feature type="compositionally biased region" description="Basic residues" evidence="1">
    <location>
        <begin position="21"/>
        <end position="30"/>
    </location>
</feature>
<feature type="region of interest" description="Disordered" evidence="1">
    <location>
        <begin position="1"/>
        <end position="30"/>
    </location>
</feature>
<feature type="compositionally biased region" description="Acidic residues" evidence="1">
    <location>
        <begin position="185"/>
        <end position="194"/>
    </location>
</feature>
<feature type="domain" description="LytR/CpsA/Psr regulator C-terminal" evidence="2">
    <location>
        <begin position="101"/>
        <end position="208"/>
    </location>
</feature>
<evidence type="ECO:0000259" key="2">
    <source>
        <dbReference type="Pfam" id="PF13399"/>
    </source>
</evidence>
<reference evidence="3" key="1">
    <citation type="submission" date="2019-08" db="EMBL/GenBank/DDBJ databases">
        <title>Complete genome sequence of a mangrove-derived Streptomyces xiamenensis.</title>
        <authorList>
            <person name="Xu J."/>
        </authorList>
    </citation>
    <scope>NUCLEOTIDE SEQUENCE</scope>
    <source>
        <strain evidence="3">318</strain>
    </source>
</reference>
<name>A0A0F7FU37_9ACTN</name>
<dbReference type="Pfam" id="PF13399">
    <property type="entry name" value="LytR_C"/>
    <property type="match status" value="1"/>
</dbReference>
<evidence type="ECO:0000313" key="3">
    <source>
        <dbReference type="EMBL" id="AKG43952.1"/>
    </source>
</evidence>
<proteinExistence type="predicted"/>
<dbReference type="HOGENOM" id="CLU_1348331_0_0_11"/>
<evidence type="ECO:0000256" key="1">
    <source>
        <dbReference type="SAM" id="MobiDB-lite"/>
    </source>
</evidence>
<organism evidence="3 4">
    <name type="scientific">Streptomyces xiamenensis</name>
    <dbReference type="NCBI Taxonomy" id="408015"/>
    <lineage>
        <taxon>Bacteria</taxon>
        <taxon>Bacillati</taxon>
        <taxon>Actinomycetota</taxon>
        <taxon>Actinomycetes</taxon>
        <taxon>Kitasatosporales</taxon>
        <taxon>Streptomycetaceae</taxon>
        <taxon>Streptomyces</taxon>
    </lineage>
</organism>
<dbReference type="AlphaFoldDB" id="A0A0F7FU37"/>
<gene>
    <name evidence="3" type="ORF">SXIM_25680</name>
</gene>
<feature type="region of interest" description="Disordered" evidence="1">
    <location>
        <begin position="171"/>
        <end position="200"/>
    </location>
</feature>
<feature type="region of interest" description="Disordered" evidence="1">
    <location>
        <begin position="215"/>
        <end position="236"/>
    </location>
</feature>
<dbReference type="InterPro" id="IPR027381">
    <property type="entry name" value="LytR/CpsA/Psr_C"/>
</dbReference>
<dbReference type="Proteomes" id="UP000034034">
    <property type="component" value="Chromosome"/>
</dbReference>
<keyword evidence="4" id="KW-1185">Reference proteome</keyword>
<sequence length="236" mass="24212">MLTPPGMGGKKNRVTGDRYPRMRPPRRRRRTVAVALSTLAVLGLVGTGTLQLIRVFSADAEGDGTRPAASGVRECATDRPEAGDEAEGASGPLAELPEPKTITVNVYNATARTGLAQQTADALAERGFTIGTVDNAPEELDGKVAAPGLLMGAADAQESGALAVVGAQLAGAEQAEGDAAAPAAPEDEEQDEEAAAGPQVDFVIGEGFKNLSAPQDAARALEELRKPTEEETAPAC</sequence>
<feature type="region of interest" description="Disordered" evidence="1">
    <location>
        <begin position="61"/>
        <end position="97"/>
    </location>
</feature>
<feature type="compositionally biased region" description="Basic and acidic residues" evidence="1">
    <location>
        <begin position="219"/>
        <end position="229"/>
    </location>
</feature>
<feature type="compositionally biased region" description="Low complexity" evidence="1">
    <location>
        <begin position="171"/>
        <end position="184"/>
    </location>
</feature>
<dbReference type="EMBL" id="CP009922">
    <property type="protein sequence ID" value="AKG43952.1"/>
    <property type="molecule type" value="Genomic_DNA"/>
</dbReference>
<dbReference type="STRING" id="408015.SXIM_25680"/>
<accession>A0A0F7FU37</accession>
<dbReference type="PATRIC" id="fig|408015.6.peg.2607"/>
<dbReference type="Gene3D" id="3.30.70.2390">
    <property type="match status" value="1"/>
</dbReference>
<dbReference type="KEGG" id="sxi:SXIM_25680"/>
<evidence type="ECO:0000313" key="4">
    <source>
        <dbReference type="Proteomes" id="UP000034034"/>
    </source>
</evidence>